<keyword evidence="4 8" id="KW-0812">Transmembrane</keyword>
<evidence type="ECO:0000256" key="5">
    <source>
        <dbReference type="ARBA" id="ARBA00022982"/>
    </source>
</evidence>
<dbReference type="Pfam" id="PF13192">
    <property type="entry name" value="Thioredoxin_3"/>
    <property type="match status" value="1"/>
</dbReference>
<comment type="subcellular location">
    <subcellularLocation>
        <location evidence="1">Membrane</location>
        <topology evidence="1">Multi-pass membrane protein</topology>
    </subcellularLocation>
</comment>
<dbReference type="InterPro" id="IPR036249">
    <property type="entry name" value="Thioredoxin-like_sf"/>
</dbReference>
<dbReference type="GO" id="GO:0017004">
    <property type="term" value="P:cytochrome complex assembly"/>
    <property type="evidence" value="ECO:0007669"/>
    <property type="project" value="InterPro"/>
</dbReference>
<feature type="transmembrane region" description="Helical" evidence="8">
    <location>
        <begin position="310"/>
        <end position="334"/>
    </location>
</feature>
<feature type="domain" description="Cytochrome C biogenesis protein transmembrane" evidence="9">
    <location>
        <begin position="150"/>
        <end position="340"/>
    </location>
</feature>
<feature type="transmembrane region" description="Helical" evidence="8">
    <location>
        <begin position="148"/>
        <end position="178"/>
    </location>
</feature>
<reference evidence="12" key="1">
    <citation type="submission" date="2012-02" db="EMBL/GenBank/DDBJ databases">
        <title>Complete sequence of chromosome of Methanomethylovorans hollandica DSM 15978.</title>
        <authorList>
            <person name="Lucas S."/>
            <person name="Copeland A."/>
            <person name="Lapidus A."/>
            <person name="Glavina del Rio T."/>
            <person name="Dalin E."/>
            <person name="Tice H."/>
            <person name="Bruce D."/>
            <person name="Goodwin L."/>
            <person name="Pitluck S."/>
            <person name="Peters L."/>
            <person name="Mikhailova N."/>
            <person name="Held B."/>
            <person name="Kyrpides N."/>
            <person name="Mavromatis K."/>
            <person name="Ivanova N."/>
            <person name="Brettin T."/>
            <person name="Detter J.C."/>
            <person name="Han C."/>
            <person name="Larimer F."/>
            <person name="Land M."/>
            <person name="Hauser L."/>
            <person name="Markowitz V."/>
            <person name="Cheng J.-F."/>
            <person name="Hugenholtz P."/>
            <person name="Woyke T."/>
            <person name="Wu D."/>
            <person name="Spring S."/>
            <person name="Schroeder M."/>
            <person name="Brambilla E."/>
            <person name="Klenk H.-P."/>
            <person name="Eisen J.A."/>
        </authorList>
    </citation>
    <scope>NUCLEOTIDE SEQUENCE [LARGE SCALE GENOMIC DNA]</scope>
    <source>
        <strain evidence="12">DSM 15978 / NBRC 107637 / DMS1</strain>
    </source>
</reference>
<feature type="domain" description="Thioredoxin-like fold" evidence="10">
    <location>
        <begin position="49"/>
        <end position="104"/>
    </location>
</feature>
<accession>L0KXA2</accession>
<keyword evidence="5" id="KW-0813">Transport</keyword>
<feature type="transmembrane region" description="Helical" evidence="8">
    <location>
        <begin position="190"/>
        <end position="210"/>
    </location>
</feature>
<comment type="similarity">
    <text evidence="2">Belongs to the DsbD family.</text>
</comment>
<proteinExistence type="inferred from homology"/>
<dbReference type="STRING" id="867904.Metho_1552"/>
<dbReference type="InterPro" id="IPR012336">
    <property type="entry name" value="Thioredoxin-like_fold"/>
</dbReference>
<evidence type="ECO:0000313" key="11">
    <source>
        <dbReference type="EMBL" id="AGB49751.1"/>
    </source>
</evidence>
<dbReference type="CDD" id="cd02947">
    <property type="entry name" value="TRX_family"/>
    <property type="match status" value="1"/>
</dbReference>
<dbReference type="EMBL" id="CP003362">
    <property type="protein sequence ID" value="AGB49751.1"/>
    <property type="molecule type" value="Genomic_DNA"/>
</dbReference>
<protein>
    <submittedName>
        <fullName evidence="11">Cytochrome c biogenesis protein</fullName>
    </submittedName>
</protein>
<dbReference type="Proteomes" id="UP000010866">
    <property type="component" value="Chromosome"/>
</dbReference>
<dbReference type="InterPro" id="IPR051790">
    <property type="entry name" value="Cytochrome_c-biogenesis_DsbD"/>
</dbReference>
<dbReference type="KEGG" id="mhz:Metho_1552"/>
<evidence type="ECO:0000256" key="1">
    <source>
        <dbReference type="ARBA" id="ARBA00004141"/>
    </source>
</evidence>
<evidence type="ECO:0000259" key="9">
    <source>
        <dbReference type="Pfam" id="PF02683"/>
    </source>
</evidence>
<dbReference type="Pfam" id="PF02683">
    <property type="entry name" value="DsbD_TM"/>
    <property type="match status" value="1"/>
</dbReference>
<dbReference type="SUPFAM" id="SSF52833">
    <property type="entry name" value="Thioredoxin-like"/>
    <property type="match status" value="1"/>
</dbReference>
<evidence type="ECO:0000256" key="4">
    <source>
        <dbReference type="ARBA" id="ARBA00022692"/>
    </source>
</evidence>
<keyword evidence="7 8" id="KW-0472">Membrane</keyword>
<gene>
    <name evidence="11" type="ordered locus">Metho_1552</name>
</gene>
<evidence type="ECO:0000256" key="6">
    <source>
        <dbReference type="ARBA" id="ARBA00022989"/>
    </source>
</evidence>
<dbReference type="RefSeq" id="WP_015324916.1">
    <property type="nucleotide sequence ID" value="NC_019977.1"/>
</dbReference>
<dbReference type="Gene3D" id="3.40.30.10">
    <property type="entry name" value="Glutaredoxin"/>
    <property type="match status" value="1"/>
</dbReference>
<organism evidence="11 12">
    <name type="scientific">Methanomethylovorans hollandica (strain DSM 15978 / NBRC 107637 / DMS1)</name>
    <dbReference type="NCBI Taxonomy" id="867904"/>
    <lineage>
        <taxon>Archaea</taxon>
        <taxon>Methanobacteriati</taxon>
        <taxon>Methanobacteriota</taxon>
        <taxon>Stenosarchaea group</taxon>
        <taxon>Methanomicrobia</taxon>
        <taxon>Methanosarcinales</taxon>
        <taxon>Methanosarcinaceae</taxon>
        <taxon>Methanomethylovorans</taxon>
    </lineage>
</organism>
<evidence type="ECO:0000256" key="2">
    <source>
        <dbReference type="ARBA" id="ARBA00006143"/>
    </source>
</evidence>
<sequence length="372" mass="40877" precursor="true">MMHPPAHPQHVIRQALLAALTFFLLISAVHVVLCAQNTTSAIAVDYFYEEGCLKCQQALPVIEKIANTYGCNLTSHEIISSYELARGYGISVVPALVVDGKTVITYNDYQGNTKILKDLLTQAIVNVSEGEDNVSDIPKDEGEEDTNLSFYLVFIAGLLAGFNPCILAVMAFLATLILSSSGSKKDILKMILGFCSGIFLTYMIVGLSILGTVHRLPSLKGIITTVMVILIFILGLWHIYDAHHLRKYSRSTFHTPRSMVKLLEKTASSNVLLLSFVSGGVFSLVKAPCVGAIYFSILDMLIDRTDLARGAFYLAIYNIGVVFPIIVLGVLLGYGMKPQTITELKEKKRVEIRLFTGIILILLALLLHLHII</sequence>
<feature type="transmembrane region" description="Helical" evidence="8">
    <location>
        <begin position="222"/>
        <end position="240"/>
    </location>
</feature>
<feature type="transmembrane region" description="Helical" evidence="8">
    <location>
        <begin position="271"/>
        <end position="298"/>
    </location>
</feature>
<dbReference type="AlphaFoldDB" id="L0KXA2"/>
<evidence type="ECO:0000256" key="3">
    <source>
        <dbReference type="ARBA" id="ARBA00007787"/>
    </source>
</evidence>
<keyword evidence="12" id="KW-1185">Reference proteome</keyword>
<dbReference type="PANTHER" id="PTHR31272:SF9">
    <property type="entry name" value="BLL1027 PROTEIN"/>
    <property type="match status" value="1"/>
</dbReference>
<feature type="transmembrane region" description="Helical" evidence="8">
    <location>
        <begin position="354"/>
        <end position="371"/>
    </location>
</feature>
<keyword evidence="6 8" id="KW-1133">Transmembrane helix</keyword>
<dbReference type="InterPro" id="IPR003834">
    <property type="entry name" value="Cyt_c_assmbl_TM_dom"/>
</dbReference>
<evidence type="ECO:0000313" key="12">
    <source>
        <dbReference type="Proteomes" id="UP000010866"/>
    </source>
</evidence>
<name>L0KXA2_METHD</name>
<dbReference type="HOGENOM" id="CLU_046133_1_0_2"/>
<evidence type="ECO:0000256" key="8">
    <source>
        <dbReference type="SAM" id="Phobius"/>
    </source>
</evidence>
<dbReference type="GO" id="GO:0016020">
    <property type="term" value="C:membrane"/>
    <property type="evidence" value="ECO:0007669"/>
    <property type="project" value="UniProtKB-SubCell"/>
</dbReference>
<dbReference type="OrthoDB" id="121818at2157"/>
<keyword evidence="5" id="KW-0249">Electron transport</keyword>
<evidence type="ECO:0000256" key="7">
    <source>
        <dbReference type="ARBA" id="ARBA00023136"/>
    </source>
</evidence>
<evidence type="ECO:0000259" key="10">
    <source>
        <dbReference type="Pfam" id="PF13192"/>
    </source>
</evidence>
<dbReference type="GeneID" id="32188830"/>
<comment type="similarity">
    <text evidence="3">Belongs to the glutaredoxin family.</text>
</comment>
<dbReference type="PANTHER" id="PTHR31272">
    <property type="entry name" value="CYTOCHROME C-TYPE BIOGENESIS PROTEIN HI_1454-RELATED"/>
    <property type="match status" value="1"/>
</dbReference>